<accession>A0A6L2ZWJ5</accession>
<reference evidence="2 3" key="1">
    <citation type="submission" date="2020-06" db="EMBL/GenBank/DDBJ databases">
        <title>Draft genome sequence of Lactic acid bacteria from Okinawan-style tofu.</title>
        <authorList>
            <person name="Takara I."/>
            <person name="Ikematsu S."/>
        </authorList>
    </citation>
    <scope>NUCLEOTIDE SEQUENCE [LARGE SCALE GENOMIC DNA]</scope>
    <source>
        <strain evidence="3">lg38</strain>
    </source>
</reference>
<dbReference type="Proteomes" id="UP000504756">
    <property type="component" value="Unassembled WGS sequence"/>
</dbReference>
<feature type="region of interest" description="Disordered" evidence="1">
    <location>
        <begin position="38"/>
        <end position="75"/>
    </location>
</feature>
<name>A0A6L2ZWJ5_9LACT</name>
<sequence>MLRHQTDYTLISLPNDLNTWVGTFGIQNNPSPMTMRLNQTKPSTQPTSHSVNISTSHPDYIPTTLPPEQKGHWGT</sequence>
<dbReference type="EMBL" id="BLXU01000008">
    <property type="protein sequence ID" value="GFO52198.1"/>
    <property type="molecule type" value="Genomic_DNA"/>
</dbReference>
<comment type="caution">
    <text evidence="2">The sequence shown here is derived from an EMBL/GenBank/DDBJ whole genome shotgun (WGS) entry which is preliminary data.</text>
</comment>
<evidence type="ECO:0000313" key="3">
    <source>
        <dbReference type="Proteomes" id="UP000504756"/>
    </source>
</evidence>
<dbReference type="AlphaFoldDB" id="A0A6L2ZWJ5"/>
<feature type="compositionally biased region" description="Polar residues" evidence="1">
    <location>
        <begin position="38"/>
        <end position="57"/>
    </location>
</feature>
<proteinExistence type="predicted"/>
<evidence type="ECO:0000256" key="1">
    <source>
        <dbReference type="SAM" id="MobiDB-lite"/>
    </source>
</evidence>
<gene>
    <name evidence="2" type="ORF">ikelab_14730</name>
</gene>
<protein>
    <submittedName>
        <fullName evidence="2">Uncharacterized protein</fullName>
    </submittedName>
</protein>
<organism evidence="2 3">
    <name type="scientific">Lactococcus garvieae</name>
    <dbReference type="NCBI Taxonomy" id="1363"/>
    <lineage>
        <taxon>Bacteria</taxon>
        <taxon>Bacillati</taxon>
        <taxon>Bacillota</taxon>
        <taxon>Bacilli</taxon>
        <taxon>Lactobacillales</taxon>
        <taxon>Streptococcaceae</taxon>
        <taxon>Lactococcus</taxon>
    </lineage>
</organism>
<evidence type="ECO:0000313" key="2">
    <source>
        <dbReference type="EMBL" id="GFO52198.1"/>
    </source>
</evidence>